<dbReference type="EMBL" id="QUMX01000018">
    <property type="protein sequence ID" value="REG45867.1"/>
    <property type="molecule type" value="Genomic_DNA"/>
</dbReference>
<gene>
    <name evidence="3" type="ORF">ATH84_101834</name>
</gene>
<evidence type="ECO:0000313" key="3">
    <source>
        <dbReference type="EMBL" id="REG45867.1"/>
    </source>
</evidence>
<reference evidence="3 4" key="1">
    <citation type="submission" date="2018-08" db="EMBL/GenBank/DDBJ databases">
        <title>Genomic Encyclopedia of Archaeal and Bacterial Type Strains, Phase II (KMG-II): from individual species to whole genera.</title>
        <authorList>
            <person name="Goeker M."/>
        </authorList>
    </citation>
    <scope>NUCLEOTIDE SEQUENCE [LARGE SCALE GENOMIC DNA]</scope>
    <source>
        <strain evidence="3 4">DSM 582</strain>
    </source>
</reference>
<dbReference type="InterPro" id="IPR023393">
    <property type="entry name" value="START-like_dom_sf"/>
</dbReference>
<dbReference type="AlphaFoldDB" id="A0AAQ0KM02"/>
<proteinExistence type="inferred from homology"/>
<keyword evidence="4" id="KW-1185">Reference proteome</keyword>
<dbReference type="Pfam" id="PF08327">
    <property type="entry name" value="AHSA1"/>
    <property type="match status" value="1"/>
</dbReference>
<comment type="similarity">
    <text evidence="1">Belongs to the AHA1 family.</text>
</comment>
<feature type="domain" description="Activator of Hsp90 ATPase homologue 1/2-like C-terminal" evidence="2">
    <location>
        <begin position="22"/>
        <end position="141"/>
    </location>
</feature>
<comment type="caution">
    <text evidence="3">The sequence shown here is derived from an EMBL/GenBank/DDBJ whole genome shotgun (WGS) entry which is preliminary data.</text>
</comment>
<evidence type="ECO:0000259" key="2">
    <source>
        <dbReference type="Pfam" id="PF08327"/>
    </source>
</evidence>
<evidence type="ECO:0000313" key="4">
    <source>
        <dbReference type="Proteomes" id="UP000256794"/>
    </source>
</evidence>
<evidence type="ECO:0000256" key="1">
    <source>
        <dbReference type="ARBA" id="ARBA00006817"/>
    </source>
</evidence>
<name>A0AAQ0KM02_PARVE</name>
<dbReference type="Gene3D" id="3.30.530.20">
    <property type="match status" value="1"/>
</dbReference>
<dbReference type="Proteomes" id="UP000256794">
    <property type="component" value="Unassembled WGS sequence"/>
</dbReference>
<dbReference type="RefSeq" id="WP_036758886.1">
    <property type="nucleotide sequence ID" value="NZ_CP035284.1"/>
</dbReference>
<dbReference type="InterPro" id="IPR013538">
    <property type="entry name" value="ASHA1/2-like_C"/>
</dbReference>
<dbReference type="SUPFAM" id="SSF55961">
    <property type="entry name" value="Bet v1-like"/>
    <property type="match status" value="1"/>
</dbReference>
<dbReference type="CDD" id="cd07814">
    <property type="entry name" value="SRPBCC_CalC_Aha1-like"/>
    <property type="match status" value="1"/>
</dbReference>
<protein>
    <submittedName>
        <fullName evidence="3">Uncharacterized protein YndB with AHSA1/START domain</fullName>
    </submittedName>
</protein>
<sequence length="269" mass="29385">MPVKKDDSGKRWVEMELLVPGTPEQVWQAIATGPGNTAWFTPATIDEHVGGALRFDMGENGESTGEVTIWEPPSRFGYVERDWAEGAPPLATEITVTARSGSRCVIRMVHSLFASTDDWDDQMEGFEGGWPGFFQVLRLYLAHFAGMQAAVGFAMASVEAPQLAVWKRLTHGLGLAGTDTGETFALQAPESLSGTVEYIEQGDSQRYVLLRLEQPAPGIALIGTYGMGGTTNASMSFWFYGEDAGERAAASQPRWREWLRETIEKAGDA</sequence>
<accession>A0AAQ0KM02</accession>
<organism evidence="3 4">
    <name type="scientific">Paracoccus versutus</name>
    <name type="common">Thiobacillus versutus</name>
    <dbReference type="NCBI Taxonomy" id="34007"/>
    <lineage>
        <taxon>Bacteria</taxon>
        <taxon>Pseudomonadati</taxon>
        <taxon>Pseudomonadota</taxon>
        <taxon>Alphaproteobacteria</taxon>
        <taxon>Rhodobacterales</taxon>
        <taxon>Paracoccaceae</taxon>
        <taxon>Paracoccus</taxon>
    </lineage>
</organism>